<evidence type="ECO:0000313" key="3">
    <source>
        <dbReference type="EMBL" id="AFL75364.1"/>
    </source>
</evidence>
<dbReference type="AlphaFoldDB" id="I3YEE6"/>
<dbReference type="SUPFAM" id="SSF52540">
    <property type="entry name" value="P-loop containing nucleoside triphosphate hydrolases"/>
    <property type="match status" value="2"/>
</dbReference>
<dbReference type="STRING" id="765911.Thivi_3497"/>
<dbReference type="Proteomes" id="UP000006062">
    <property type="component" value="Chromosome"/>
</dbReference>
<keyword evidence="1" id="KW-0175">Coiled coil</keyword>
<proteinExistence type="predicted"/>
<evidence type="ECO:0000259" key="2">
    <source>
        <dbReference type="Pfam" id="PF13476"/>
    </source>
</evidence>
<dbReference type="PANTHER" id="PTHR32114:SF2">
    <property type="entry name" value="ABC TRANSPORTER ABCH.3"/>
    <property type="match status" value="1"/>
</dbReference>
<accession>I3YEE6</accession>
<name>I3YEE6_THIV6</name>
<dbReference type="HOGENOM" id="CLU_027929_0_0_6"/>
<keyword evidence="4" id="KW-1185">Reference proteome</keyword>
<dbReference type="GO" id="GO:0016887">
    <property type="term" value="F:ATP hydrolysis activity"/>
    <property type="evidence" value="ECO:0007669"/>
    <property type="project" value="InterPro"/>
</dbReference>
<dbReference type="InterPro" id="IPR038729">
    <property type="entry name" value="Rad50/SbcC_AAA"/>
</dbReference>
<feature type="domain" description="Rad50/SbcC-type AAA" evidence="2">
    <location>
        <begin position="17"/>
        <end position="259"/>
    </location>
</feature>
<dbReference type="KEGG" id="tvi:Thivi_3497"/>
<dbReference type="OrthoDB" id="103556at2"/>
<reference evidence="3 4" key="1">
    <citation type="submission" date="2012-06" db="EMBL/GenBank/DDBJ databases">
        <title>Complete sequence of Thiocystis violascens DSM 198.</title>
        <authorList>
            <consortium name="US DOE Joint Genome Institute"/>
            <person name="Lucas S."/>
            <person name="Han J."/>
            <person name="Lapidus A."/>
            <person name="Cheng J.-F."/>
            <person name="Goodwin L."/>
            <person name="Pitluck S."/>
            <person name="Peters L."/>
            <person name="Ovchinnikova G."/>
            <person name="Teshima H."/>
            <person name="Detter J.C."/>
            <person name="Han C."/>
            <person name="Tapia R."/>
            <person name="Land M."/>
            <person name="Hauser L."/>
            <person name="Kyrpides N."/>
            <person name="Ivanova N."/>
            <person name="Pagani I."/>
            <person name="Vogl K."/>
            <person name="Liu Z."/>
            <person name="Frigaard N.-U."/>
            <person name="Bryant D."/>
            <person name="Woyke T."/>
        </authorList>
    </citation>
    <scope>NUCLEOTIDE SEQUENCE [LARGE SCALE GENOMIC DNA]</scope>
    <source>
        <strain evidence="4">ATCC 17096 / DSM 198 / 6111</strain>
    </source>
</reference>
<dbReference type="EMBL" id="CP003154">
    <property type="protein sequence ID" value="AFL75364.1"/>
    <property type="molecule type" value="Genomic_DNA"/>
</dbReference>
<sequence length="645" mass="72854">MNIRLTHLVVRTRQTTEHIRFSEAVTFLYGPVGTGKSTVARLIDFCFGGDLERTPAIQQAFVSTVLGARLGEYECTLERGAEDNLAVRVTWSRGKDDFGSVNAPLSAGEMPLLDAEVYNLSDLLFHLCSVEPIKVLKRSRDPDSPMIRLSFRDIWRYCYLDQTHLDSSFFRLEDPFRGRKSQDAMRFFTGLHSERLSQLQADLYRTIAGQHGAREAVVQIRRFMARFDLGSESDLTDQIGASERELRAAEERKQTLETDREASIHPTDELRSRLRDLSRIVSDLREAIIASQSMLAEQEALRAELITAKVKAGRAEQAGRVLDSVDYSRCPQCGSDISKRPSAVEQCRLCGTPSIATEARPGFDTEAVRRELNDRIDQISDSMNRRQQALERSKREFQRAESAKRLLDRQLEDGLRRYDSAFVESIREADREIATLGERLRSLAQLQEMPRAINELEEKAGASQGRIDQLRSMIEDERHRFRFADENARAIAKKFKAIMLDVGFPGVSDEDDVVLDPRNWKPIVVHSEQKWGFWETGSGGKKTLFNVCYALAVHEVARERGMPVPNILIIDSPTKNISDDENPELVQSLYREIYRLAAAGNGAGTQFLLIDSDLVEPEAELAGFSQKRMAGEPDAPSLISYYVGP</sequence>
<dbReference type="eggNOG" id="COG1196">
    <property type="taxonomic scope" value="Bacteria"/>
</dbReference>
<feature type="coiled-coil region" evidence="1">
    <location>
        <begin position="232"/>
        <end position="287"/>
    </location>
</feature>
<gene>
    <name evidence="3" type="ordered locus">Thivi_3497</name>
</gene>
<evidence type="ECO:0000256" key="1">
    <source>
        <dbReference type="SAM" id="Coils"/>
    </source>
</evidence>
<feature type="coiled-coil region" evidence="1">
    <location>
        <begin position="376"/>
        <end position="473"/>
    </location>
</feature>
<dbReference type="GO" id="GO:0006302">
    <property type="term" value="P:double-strand break repair"/>
    <property type="evidence" value="ECO:0007669"/>
    <property type="project" value="InterPro"/>
</dbReference>
<protein>
    <recommendedName>
        <fullName evidence="2">Rad50/SbcC-type AAA domain-containing protein</fullName>
    </recommendedName>
</protein>
<evidence type="ECO:0000313" key="4">
    <source>
        <dbReference type="Proteomes" id="UP000006062"/>
    </source>
</evidence>
<dbReference type="InterPro" id="IPR027417">
    <property type="entry name" value="P-loop_NTPase"/>
</dbReference>
<organism evidence="3 4">
    <name type="scientific">Thiocystis violascens (strain ATCC 17096 / DSM 198 / 6111)</name>
    <name type="common">Chromatium violascens</name>
    <dbReference type="NCBI Taxonomy" id="765911"/>
    <lineage>
        <taxon>Bacteria</taxon>
        <taxon>Pseudomonadati</taxon>
        <taxon>Pseudomonadota</taxon>
        <taxon>Gammaproteobacteria</taxon>
        <taxon>Chromatiales</taxon>
        <taxon>Chromatiaceae</taxon>
        <taxon>Thiocystis</taxon>
    </lineage>
</organism>
<dbReference type="Pfam" id="PF13476">
    <property type="entry name" value="AAA_23"/>
    <property type="match status" value="1"/>
</dbReference>
<dbReference type="RefSeq" id="WP_014779764.1">
    <property type="nucleotide sequence ID" value="NC_018012.1"/>
</dbReference>
<dbReference type="Gene3D" id="3.40.50.300">
    <property type="entry name" value="P-loop containing nucleotide triphosphate hydrolases"/>
    <property type="match status" value="2"/>
</dbReference>
<dbReference type="PANTHER" id="PTHR32114">
    <property type="entry name" value="ABC TRANSPORTER ABCH.3"/>
    <property type="match status" value="1"/>
</dbReference>